<dbReference type="InterPro" id="IPR054585">
    <property type="entry name" value="NDH2-like_C"/>
</dbReference>
<organism evidence="12 13">
    <name type="scientific">Polaribacter pacificus</name>
    <dbReference type="NCBI Taxonomy" id="1775173"/>
    <lineage>
        <taxon>Bacteria</taxon>
        <taxon>Pseudomonadati</taxon>
        <taxon>Bacteroidota</taxon>
        <taxon>Flavobacteriia</taxon>
        <taxon>Flavobacteriales</taxon>
        <taxon>Flavobacteriaceae</taxon>
    </lineage>
</organism>
<evidence type="ECO:0000256" key="7">
    <source>
        <dbReference type="ARBA" id="ARBA00023027"/>
    </source>
</evidence>
<evidence type="ECO:0000256" key="4">
    <source>
        <dbReference type="ARBA" id="ARBA00022827"/>
    </source>
</evidence>
<dbReference type="Gene3D" id="3.50.50.100">
    <property type="match status" value="1"/>
</dbReference>
<keyword evidence="5" id="KW-0809">Transit peptide</keyword>
<comment type="caution">
    <text evidence="12">The sequence shown here is derived from an EMBL/GenBank/DDBJ whole genome shotgun (WGS) entry which is preliminary data.</text>
</comment>
<feature type="domain" description="External alternative NADH-ubiquinone oxidoreductase-like C-terminal" evidence="11">
    <location>
        <begin position="353"/>
        <end position="408"/>
    </location>
</feature>
<accession>A0A917MAC4</accession>
<evidence type="ECO:0000313" key="13">
    <source>
        <dbReference type="Proteomes" id="UP000633278"/>
    </source>
</evidence>
<feature type="transmembrane region" description="Helical" evidence="9">
    <location>
        <begin position="376"/>
        <end position="393"/>
    </location>
</feature>
<evidence type="ECO:0000256" key="3">
    <source>
        <dbReference type="ARBA" id="ARBA00022630"/>
    </source>
</evidence>
<evidence type="ECO:0000256" key="2">
    <source>
        <dbReference type="ARBA" id="ARBA00012637"/>
    </source>
</evidence>
<dbReference type="PRINTS" id="PR00411">
    <property type="entry name" value="PNDRDTASEI"/>
</dbReference>
<dbReference type="GO" id="GO:0050136">
    <property type="term" value="F:NADH dehydrogenase (quinone) (non-electrogenic) activity"/>
    <property type="evidence" value="ECO:0007669"/>
    <property type="project" value="UniProtKB-EC"/>
</dbReference>
<evidence type="ECO:0000256" key="8">
    <source>
        <dbReference type="ARBA" id="ARBA00047599"/>
    </source>
</evidence>
<dbReference type="AlphaFoldDB" id="A0A917MAC4"/>
<dbReference type="InterPro" id="IPR036188">
    <property type="entry name" value="FAD/NAD-bd_sf"/>
</dbReference>
<dbReference type="RefSeq" id="WP_188597399.1">
    <property type="nucleotide sequence ID" value="NZ_BMJW01000001.1"/>
</dbReference>
<keyword evidence="7" id="KW-0520">NAD</keyword>
<keyword evidence="13" id="KW-1185">Reference proteome</keyword>
<sequence length="430" mass="48491">MNIPQTSLPRVVIVGGGFAGLALAKGLEKKEVQVVLLDKHNYHTFQPLLYQVATGGLEPDSIAFPIRKLFNNLKYYHFRLAEVLKIHSEKNEIETSIGNLEYDYLVLATGSKTNFFGNKNIEKHAMEMKSIPQSLNIRSLVLENFEEALLTSDFEERKALMNFIIVGGGPTGVELAGALAEMKKGILPKDYPDLDIREMQINLVQGSNRLIDAMSAKASEKAEDFLADLGVNIWKNLRVTNYDGDRVTTNTDETFKAATVIWAAGVQGETVDGLEAQCIVERANRLKVDAFNKIIGYKNIFAIGDVASMTSENNPYGHPMMAQPALQQGKLLAKNILAELKSKPLEPFVYNDKGSMATIGRNKAVVDLPKWKFQGVFAWFVWMFVHLFSLIGFRNRVIVFLNWVYNYIRFDRESRLIIRPFKIKNNQSFK</sequence>
<dbReference type="PANTHER" id="PTHR43706">
    <property type="entry name" value="NADH DEHYDROGENASE"/>
    <property type="match status" value="1"/>
</dbReference>
<evidence type="ECO:0000259" key="11">
    <source>
        <dbReference type="Pfam" id="PF22366"/>
    </source>
</evidence>
<dbReference type="InterPro" id="IPR045024">
    <property type="entry name" value="NDH-2"/>
</dbReference>
<keyword evidence="6" id="KW-0560">Oxidoreductase</keyword>
<evidence type="ECO:0000256" key="5">
    <source>
        <dbReference type="ARBA" id="ARBA00022946"/>
    </source>
</evidence>
<keyword evidence="9" id="KW-0812">Transmembrane</keyword>
<keyword evidence="3" id="KW-0285">Flavoprotein</keyword>
<evidence type="ECO:0000256" key="6">
    <source>
        <dbReference type="ARBA" id="ARBA00023002"/>
    </source>
</evidence>
<name>A0A917MAC4_9FLAO</name>
<keyword evidence="9" id="KW-0472">Membrane</keyword>
<proteinExistence type="inferred from homology"/>
<dbReference type="PRINTS" id="PR00368">
    <property type="entry name" value="FADPNR"/>
</dbReference>
<keyword evidence="4" id="KW-0274">FAD</keyword>
<dbReference type="Proteomes" id="UP000633278">
    <property type="component" value="Unassembled WGS sequence"/>
</dbReference>
<comment type="catalytic activity">
    <reaction evidence="8">
        <text>a quinone + NADH + H(+) = a quinol + NAD(+)</text>
        <dbReference type="Rhea" id="RHEA:46160"/>
        <dbReference type="ChEBI" id="CHEBI:15378"/>
        <dbReference type="ChEBI" id="CHEBI:24646"/>
        <dbReference type="ChEBI" id="CHEBI:57540"/>
        <dbReference type="ChEBI" id="CHEBI:57945"/>
        <dbReference type="ChEBI" id="CHEBI:132124"/>
        <dbReference type="EC" id="1.6.5.9"/>
    </reaction>
</comment>
<dbReference type="InterPro" id="IPR023753">
    <property type="entry name" value="FAD/NAD-binding_dom"/>
</dbReference>
<dbReference type="EC" id="1.6.5.9" evidence="2"/>
<gene>
    <name evidence="12" type="primary">ndh</name>
    <name evidence="12" type="ORF">GCM10011416_01880</name>
</gene>
<reference evidence="12" key="1">
    <citation type="journal article" date="2014" name="Int. J. Syst. Evol. Microbiol.">
        <title>Complete genome sequence of Corynebacterium casei LMG S-19264T (=DSM 44701T), isolated from a smear-ripened cheese.</title>
        <authorList>
            <consortium name="US DOE Joint Genome Institute (JGI-PGF)"/>
            <person name="Walter F."/>
            <person name="Albersmeier A."/>
            <person name="Kalinowski J."/>
            <person name="Ruckert C."/>
        </authorList>
    </citation>
    <scope>NUCLEOTIDE SEQUENCE</scope>
    <source>
        <strain evidence="12">CGMCC 1.15763</strain>
    </source>
</reference>
<evidence type="ECO:0000313" key="12">
    <source>
        <dbReference type="EMBL" id="GGG89097.1"/>
    </source>
</evidence>
<dbReference type="SUPFAM" id="SSF51905">
    <property type="entry name" value="FAD/NAD(P)-binding domain"/>
    <property type="match status" value="1"/>
</dbReference>
<dbReference type="Pfam" id="PF07992">
    <property type="entry name" value="Pyr_redox_2"/>
    <property type="match status" value="1"/>
</dbReference>
<dbReference type="Pfam" id="PF22366">
    <property type="entry name" value="NDH2_C"/>
    <property type="match status" value="1"/>
</dbReference>
<comment type="similarity">
    <text evidence="1">Belongs to the NADH dehydrogenase family.</text>
</comment>
<protein>
    <recommendedName>
        <fullName evidence="2">NADH:ubiquinone reductase (non-electrogenic)</fullName>
        <ecNumber evidence="2">1.6.5.9</ecNumber>
    </recommendedName>
</protein>
<evidence type="ECO:0000256" key="9">
    <source>
        <dbReference type="SAM" id="Phobius"/>
    </source>
</evidence>
<feature type="domain" description="FAD/NAD(P)-binding" evidence="10">
    <location>
        <begin position="10"/>
        <end position="329"/>
    </location>
</feature>
<dbReference type="PANTHER" id="PTHR43706:SF47">
    <property type="entry name" value="EXTERNAL NADH-UBIQUINONE OXIDOREDUCTASE 1, MITOCHONDRIAL-RELATED"/>
    <property type="match status" value="1"/>
</dbReference>
<evidence type="ECO:0000256" key="1">
    <source>
        <dbReference type="ARBA" id="ARBA00005272"/>
    </source>
</evidence>
<keyword evidence="9" id="KW-1133">Transmembrane helix</keyword>
<reference evidence="12" key="2">
    <citation type="submission" date="2020-09" db="EMBL/GenBank/DDBJ databases">
        <authorList>
            <person name="Sun Q."/>
            <person name="Zhou Y."/>
        </authorList>
    </citation>
    <scope>NUCLEOTIDE SEQUENCE</scope>
    <source>
        <strain evidence="12">CGMCC 1.15763</strain>
    </source>
</reference>
<evidence type="ECO:0000259" key="10">
    <source>
        <dbReference type="Pfam" id="PF07992"/>
    </source>
</evidence>
<dbReference type="EMBL" id="BMJW01000001">
    <property type="protein sequence ID" value="GGG89097.1"/>
    <property type="molecule type" value="Genomic_DNA"/>
</dbReference>